<dbReference type="Pfam" id="PF25209">
    <property type="entry name" value="Phage_capsid_4"/>
    <property type="match status" value="1"/>
</dbReference>
<name>A0A3P5XBT5_9MICC</name>
<evidence type="ECO:0008006" key="4">
    <source>
        <dbReference type="Google" id="ProtNLM"/>
    </source>
</evidence>
<keyword evidence="3" id="KW-1185">Reference proteome</keyword>
<dbReference type="AlphaFoldDB" id="A0A3P5XBT5"/>
<feature type="compositionally biased region" description="Acidic residues" evidence="1">
    <location>
        <begin position="170"/>
        <end position="182"/>
    </location>
</feature>
<dbReference type="Proteomes" id="UP000280861">
    <property type="component" value="Unassembled WGS sequence"/>
</dbReference>
<protein>
    <recommendedName>
        <fullName evidence="4">Caudovirus prohead protease</fullName>
    </recommendedName>
</protein>
<sequence>MTETFSTGQLISFSEQRGTLRYKLAPYGEKARDRDATFSTGSINFSNAEGAIVNVEHDKFRPIGKLSNFESTSEGLFCTVTLADTTLGRDTFTEAKEGLRTGISMELSEMSPATGLITSATLSGAGICVNPALGSARLIQAFSEDEEIRAALEEIKTSIDAIDAALEPTSEAEAEEDSEEESPLTTPEESSEEENPNGFNMNENAVPAPTQPAVTLSYESLAEARKDARVREALIDTGLAGETNAFALSPVTHTGHTSKIEQAAFLGELWSGARYQRRFAPLVSTGVLTSWKVEGFKFVGDFLVDTYAGDLAEIPSNAVTTVAYSEEALRCAHGVKVDRKFRDFGNAEFLRSLFEKQTEGYAKLSDKRVLDRIKAMATNTTAKAYVAGVAPGFSRILDGALAVLATTNELPTFAILSADLHREMALTTEFDNLKFLTTSLGLADGSMDGMQIVVANDLPANTVYVGHKNALQFFEFGSIIRVEAEDVSHGGFDEAVFGYTAFVEHEKKAIVKVLPPTP</sequence>
<evidence type="ECO:0000313" key="3">
    <source>
        <dbReference type="Proteomes" id="UP000280861"/>
    </source>
</evidence>
<dbReference type="SUPFAM" id="SSF56563">
    <property type="entry name" value="Major capsid protein gp5"/>
    <property type="match status" value="1"/>
</dbReference>
<evidence type="ECO:0000256" key="1">
    <source>
        <dbReference type="SAM" id="MobiDB-lite"/>
    </source>
</evidence>
<feature type="region of interest" description="Disordered" evidence="1">
    <location>
        <begin position="167"/>
        <end position="206"/>
    </location>
</feature>
<dbReference type="RefSeq" id="WP_124093125.1">
    <property type="nucleotide sequence ID" value="NZ_CBCRYA010000011.1"/>
</dbReference>
<evidence type="ECO:0000313" key="2">
    <source>
        <dbReference type="EMBL" id="VDC32275.1"/>
    </source>
</evidence>
<gene>
    <name evidence="2" type="ORF">PSET11_03038</name>
</gene>
<dbReference type="OrthoDB" id="4411595at2"/>
<organism evidence="2 3">
    <name type="scientific">Arthrobacter ulcerisalmonis</name>
    <dbReference type="NCBI Taxonomy" id="2483813"/>
    <lineage>
        <taxon>Bacteria</taxon>
        <taxon>Bacillati</taxon>
        <taxon>Actinomycetota</taxon>
        <taxon>Actinomycetes</taxon>
        <taxon>Micrococcales</taxon>
        <taxon>Micrococcaceae</taxon>
        <taxon>Arthrobacter</taxon>
    </lineage>
</organism>
<reference evidence="2 3" key="1">
    <citation type="submission" date="2018-11" db="EMBL/GenBank/DDBJ databases">
        <authorList>
            <person name="Criscuolo A."/>
        </authorList>
    </citation>
    <scope>NUCLEOTIDE SEQUENCE [LARGE SCALE GENOMIC DNA]</scope>
    <source>
        <strain evidence="2">AT11b</strain>
    </source>
</reference>
<dbReference type="EMBL" id="UXAU01000040">
    <property type="protein sequence ID" value="VDC32275.1"/>
    <property type="molecule type" value="Genomic_DNA"/>
</dbReference>
<proteinExistence type="predicted"/>
<accession>A0A3P5XBT5</accession>